<feature type="compositionally biased region" description="Gly residues" evidence="5">
    <location>
        <begin position="104"/>
        <end position="133"/>
    </location>
</feature>
<dbReference type="PANTHER" id="PTHR31395">
    <property type="entry name" value="SHISA"/>
    <property type="match status" value="1"/>
</dbReference>
<dbReference type="GO" id="GO:0016020">
    <property type="term" value="C:membrane"/>
    <property type="evidence" value="ECO:0007669"/>
    <property type="project" value="UniProtKB-SubCell"/>
</dbReference>
<dbReference type="InterPro" id="IPR053891">
    <property type="entry name" value="Shisa_N"/>
</dbReference>
<feature type="transmembrane region" description="Helical" evidence="6">
    <location>
        <begin position="291"/>
        <end position="320"/>
    </location>
</feature>
<evidence type="ECO:0000256" key="4">
    <source>
        <dbReference type="ARBA" id="ARBA00023136"/>
    </source>
</evidence>
<feature type="domain" description="Shisa N-terminal" evidence="7">
    <location>
        <begin position="234"/>
        <end position="283"/>
    </location>
</feature>
<evidence type="ECO:0000259" key="7">
    <source>
        <dbReference type="Pfam" id="PF13908"/>
    </source>
</evidence>
<keyword evidence="2 6" id="KW-0812">Transmembrane</keyword>
<name>A0A8P0TPC8_CANLF</name>
<dbReference type="Ensembl" id="ENSCAFT00000094505.1">
    <property type="protein sequence ID" value="ENSCAFP00000071229.1"/>
    <property type="gene ID" value="ENSCAFG00000053005.1"/>
</dbReference>
<evidence type="ECO:0000313" key="8">
    <source>
        <dbReference type="Ensembl" id="ENSCAFP00000071229.1"/>
    </source>
</evidence>
<evidence type="ECO:0000313" key="9">
    <source>
        <dbReference type="Proteomes" id="UP000002254"/>
    </source>
</evidence>
<keyword evidence="3 6" id="KW-1133">Transmembrane helix</keyword>
<keyword evidence="4 6" id="KW-0472">Membrane</keyword>
<dbReference type="AlphaFoldDB" id="A0A8P0TPC8"/>
<feature type="region of interest" description="Disordered" evidence="5">
    <location>
        <begin position="429"/>
        <end position="455"/>
    </location>
</feature>
<organism evidence="8 9">
    <name type="scientific">Canis lupus familiaris</name>
    <name type="common">Dog</name>
    <name type="synonym">Canis familiaris</name>
    <dbReference type="NCBI Taxonomy" id="9615"/>
    <lineage>
        <taxon>Eukaryota</taxon>
        <taxon>Metazoa</taxon>
        <taxon>Chordata</taxon>
        <taxon>Craniata</taxon>
        <taxon>Vertebrata</taxon>
        <taxon>Euteleostomi</taxon>
        <taxon>Mammalia</taxon>
        <taxon>Eutheria</taxon>
        <taxon>Laurasiatheria</taxon>
        <taxon>Carnivora</taxon>
        <taxon>Caniformia</taxon>
        <taxon>Canidae</taxon>
        <taxon>Canis</taxon>
    </lineage>
</organism>
<evidence type="ECO:0000256" key="6">
    <source>
        <dbReference type="SAM" id="Phobius"/>
    </source>
</evidence>
<evidence type="ECO:0000256" key="3">
    <source>
        <dbReference type="ARBA" id="ARBA00022989"/>
    </source>
</evidence>
<reference evidence="8" key="2">
    <citation type="submission" date="2025-08" db="UniProtKB">
        <authorList>
            <consortium name="Ensembl"/>
        </authorList>
    </citation>
    <scope>IDENTIFICATION</scope>
</reference>
<proteinExistence type="predicted"/>
<dbReference type="Proteomes" id="UP000002254">
    <property type="component" value="Chromosome 7"/>
</dbReference>
<accession>A0A8P0TPC8</accession>
<dbReference type="Pfam" id="PF13908">
    <property type="entry name" value="Shisa_N"/>
    <property type="match status" value="1"/>
</dbReference>
<reference evidence="8 9" key="1">
    <citation type="journal article" date="2005" name="Nature">
        <title>Genome sequence, comparative analysis and haplotype structure of the domestic dog.</title>
        <authorList>
            <consortium name="Broad Sequencing Platform"/>
            <person name="Lindblad-Toh K."/>
            <person name="Wade C.M."/>
            <person name="Mikkelsen T.S."/>
            <person name="Karlsson E.K."/>
            <person name="Jaffe D.B."/>
            <person name="Kamal M."/>
            <person name="Clamp M."/>
            <person name="Chang J.L."/>
            <person name="Kulbokas E.J. III"/>
            <person name="Zody M.C."/>
            <person name="Mauceli E."/>
            <person name="Xie X."/>
            <person name="Breen M."/>
            <person name="Wayne R.K."/>
            <person name="Ostrander E.A."/>
            <person name="Ponting C.P."/>
            <person name="Galibert F."/>
            <person name="Smith D.R."/>
            <person name="DeJong P.J."/>
            <person name="Kirkness E."/>
            <person name="Alvarez P."/>
            <person name="Biagi T."/>
            <person name="Brockman W."/>
            <person name="Butler J."/>
            <person name="Chin C.W."/>
            <person name="Cook A."/>
            <person name="Cuff J."/>
            <person name="Daly M.J."/>
            <person name="DeCaprio D."/>
            <person name="Gnerre S."/>
            <person name="Grabherr M."/>
            <person name="Kellis M."/>
            <person name="Kleber M."/>
            <person name="Bardeleben C."/>
            <person name="Goodstadt L."/>
            <person name="Heger A."/>
            <person name="Hitte C."/>
            <person name="Kim L."/>
            <person name="Koepfli K.P."/>
            <person name="Parker H.G."/>
            <person name="Pollinger J.P."/>
            <person name="Searle S.M."/>
            <person name="Sutter N.B."/>
            <person name="Thomas R."/>
            <person name="Webber C."/>
            <person name="Baldwin J."/>
            <person name="Abebe A."/>
            <person name="Abouelleil A."/>
            <person name="Aftuck L."/>
            <person name="Ait-Zahra M."/>
            <person name="Aldredge T."/>
            <person name="Allen N."/>
            <person name="An P."/>
            <person name="Anderson S."/>
            <person name="Antoine C."/>
            <person name="Arachchi H."/>
            <person name="Aslam A."/>
            <person name="Ayotte L."/>
            <person name="Bachantsang P."/>
            <person name="Barry A."/>
            <person name="Bayul T."/>
            <person name="Benamara M."/>
            <person name="Berlin A."/>
            <person name="Bessette D."/>
            <person name="Blitshteyn B."/>
            <person name="Bloom T."/>
            <person name="Blye J."/>
            <person name="Boguslavskiy L."/>
            <person name="Bonnet C."/>
            <person name="Boukhgalter B."/>
            <person name="Brown A."/>
            <person name="Cahill P."/>
            <person name="Calixte N."/>
            <person name="Camarata J."/>
            <person name="Cheshatsang Y."/>
            <person name="Chu J."/>
            <person name="Citroen M."/>
            <person name="Collymore A."/>
            <person name="Cooke P."/>
            <person name="Dawoe T."/>
            <person name="Daza R."/>
            <person name="Decktor K."/>
            <person name="DeGray S."/>
            <person name="Dhargay N."/>
            <person name="Dooley K."/>
            <person name="Dooley K."/>
            <person name="Dorje P."/>
            <person name="Dorjee K."/>
            <person name="Dorris L."/>
            <person name="Duffey N."/>
            <person name="Dupes A."/>
            <person name="Egbiremolen O."/>
            <person name="Elong R."/>
            <person name="Falk J."/>
            <person name="Farina A."/>
            <person name="Faro S."/>
            <person name="Ferguson D."/>
            <person name="Ferreira P."/>
            <person name="Fisher S."/>
            <person name="FitzGerald M."/>
            <person name="Foley K."/>
            <person name="Foley C."/>
            <person name="Franke A."/>
            <person name="Friedrich D."/>
            <person name="Gage D."/>
            <person name="Garber M."/>
            <person name="Gearin G."/>
            <person name="Giannoukos G."/>
            <person name="Goode T."/>
            <person name="Goyette A."/>
            <person name="Graham J."/>
            <person name="Grandbois E."/>
            <person name="Gyaltsen K."/>
            <person name="Hafez N."/>
            <person name="Hagopian D."/>
            <person name="Hagos B."/>
            <person name="Hall J."/>
            <person name="Healy C."/>
            <person name="Hegarty R."/>
            <person name="Honan T."/>
            <person name="Horn A."/>
            <person name="Houde N."/>
            <person name="Hughes L."/>
            <person name="Hunnicutt L."/>
            <person name="Husby M."/>
            <person name="Jester B."/>
            <person name="Jones C."/>
            <person name="Kamat A."/>
            <person name="Kanga B."/>
            <person name="Kells C."/>
            <person name="Khazanovich D."/>
            <person name="Kieu A.C."/>
            <person name="Kisner P."/>
            <person name="Kumar M."/>
            <person name="Lance K."/>
            <person name="Landers T."/>
            <person name="Lara M."/>
            <person name="Lee W."/>
            <person name="Leger J.P."/>
            <person name="Lennon N."/>
            <person name="Leuper L."/>
            <person name="LeVine S."/>
            <person name="Liu J."/>
            <person name="Liu X."/>
            <person name="Lokyitsang Y."/>
            <person name="Lokyitsang T."/>
            <person name="Lui A."/>
            <person name="Macdonald J."/>
            <person name="Major J."/>
            <person name="Marabella R."/>
            <person name="Maru K."/>
            <person name="Matthews C."/>
            <person name="McDonough S."/>
            <person name="Mehta T."/>
            <person name="Meldrim J."/>
            <person name="Melnikov A."/>
            <person name="Meneus L."/>
            <person name="Mihalev A."/>
            <person name="Mihova T."/>
            <person name="Miller K."/>
            <person name="Mittelman R."/>
            <person name="Mlenga V."/>
            <person name="Mulrain L."/>
            <person name="Munson G."/>
            <person name="Navidi A."/>
            <person name="Naylor J."/>
            <person name="Nguyen T."/>
            <person name="Nguyen N."/>
            <person name="Nguyen C."/>
            <person name="Nguyen T."/>
            <person name="Nicol R."/>
            <person name="Norbu N."/>
            <person name="Norbu C."/>
            <person name="Novod N."/>
            <person name="Nyima T."/>
            <person name="Olandt P."/>
            <person name="O'Neill B."/>
            <person name="O'Neill K."/>
            <person name="Osman S."/>
            <person name="Oyono L."/>
            <person name="Patti C."/>
            <person name="Perrin D."/>
            <person name="Phunkhang P."/>
            <person name="Pierre F."/>
            <person name="Priest M."/>
            <person name="Rachupka A."/>
            <person name="Raghuraman S."/>
            <person name="Rameau R."/>
            <person name="Ray V."/>
            <person name="Raymond C."/>
            <person name="Rege F."/>
            <person name="Rise C."/>
            <person name="Rogers J."/>
            <person name="Rogov P."/>
            <person name="Sahalie J."/>
            <person name="Settipalli S."/>
            <person name="Sharpe T."/>
            <person name="Shea T."/>
            <person name="Sheehan M."/>
            <person name="Sherpa N."/>
            <person name="Shi J."/>
            <person name="Shih D."/>
            <person name="Sloan J."/>
            <person name="Smith C."/>
            <person name="Sparrow T."/>
            <person name="Stalker J."/>
            <person name="Stange-Thomann N."/>
            <person name="Stavropoulos S."/>
            <person name="Stone C."/>
            <person name="Stone S."/>
            <person name="Sykes S."/>
            <person name="Tchuinga P."/>
            <person name="Tenzing P."/>
            <person name="Tesfaye S."/>
            <person name="Thoulutsang D."/>
            <person name="Thoulutsang Y."/>
            <person name="Topham K."/>
            <person name="Topping I."/>
            <person name="Tsamla T."/>
            <person name="Vassiliev H."/>
            <person name="Venkataraman V."/>
            <person name="Vo A."/>
            <person name="Wangchuk T."/>
            <person name="Wangdi T."/>
            <person name="Weiand M."/>
            <person name="Wilkinson J."/>
            <person name="Wilson A."/>
            <person name="Yadav S."/>
            <person name="Yang S."/>
            <person name="Yang X."/>
            <person name="Young G."/>
            <person name="Yu Q."/>
            <person name="Zainoun J."/>
            <person name="Zembek L."/>
            <person name="Zimmer A."/>
            <person name="Lander E.S."/>
        </authorList>
    </citation>
    <scope>NUCLEOTIDE SEQUENCE [LARGE SCALE GENOMIC DNA]</scope>
    <source>
        <strain evidence="8">Boxer</strain>
    </source>
</reference>
<protein>
    <submittedName>
        <fullName evidence="8">Shisa family member 4</fullName>
    </submittedName>
</protein>
<evidence type="ECO:0000256" key="2">
    <source>
        <dbReference type="ARBA" id="ARBA00022692"/>
    </source>
</evidence>
<dbReference type="InterPro" id="IPR026910">
    <property type="entry name" value="Shisa"/>
</dbReference>
<evidence type="ECO:0000256" key="1">
    <source>
        <dbReference type="ARBA" id="ARBA00004370"/>
    </source>
</evidence>
<gene>
    <name evidence="8" type="primary">SHISA4</name>
</gene>
<comment type="subcellular location">
    <subcellularLocation>
        <location evidence="1">Membrane</location>
    </subcellularLocation>
</comment>
<evidence type="ECO:0000256" key="5">
    <source>
        <dbReference type="SAM" id="MobiDB-lite"/>
    </source>
</evidence>
<feature type="region of interest" description="Disordered" evidence="5">
    <location>
        <begin position="44"/>
        <end position="177"/>
    </location>
</feature>
<dbReference type="PANTHER" id="PTHR31395:SF5">
    <property type="entry name" value="PROTEIN SHISA-4"/>
    <property type="match status" value="1"/>
</dbReference>
<feature type="region of interest" description="Disordered" evidence="5">
    <location>
        <begin position="1"/>
        <end position="20"/>
    </location>
</feature>
<sequence length="486" mass="50308">MGDRPAAPGGPSLSWGDEATGWCPPALSTGGAGARAAGRVRACGHLGQSGSQPPLNGGLCSGWGRGALGLLPPRRRPAPPDDLGRTLGRRRPCPSRAPARGREGAPGAGRGLGPGGGGAGAGAGLRRGRGGAAAGLRRGRGGAGLRRGRGRGGAGRGCGGPGRGPAPREAGEGGAAGGGLGPAAAPAGCVLRSALRRGRPRPSPAMRPPGLCGAARLAAAAVLVLGAPLALAAEDCLWYLDRNGSWHPGFSCEFFTFCCGTCYQRYCCRDLTLLITERQQKHCLAFSPKTIAGIASAVILFVAVVATTICCFLCSCCYLYRRRQHLQSPFEGQEIPMTGIPVQPVYPYPQDPKAGPVPPQPGYVYPPSGPAPQYPLYPAGPPIYNPAGTCSGREGEAEVRGDAGRCPEMPGELGQGTFHRCEPVLGPTRDGMSRGSWSPALGPGRASGAEHRTEMGHNRSRLKACIYYQNLMEKQIHSYLYNSRWV</sequence>
<feature type="compositionally biased region" description="Gly residues" evidence="5">
    <location>
        <begin position="141"/>
        <end position="163"/>
    </location>
</feature>